<sequence length="90" mass="9425">MKKLLSYALLAIALSVTTAAVAQEDVTTPVDINQAPAEVLATLPGIGDVKAQAIVEDRNANGPYASLEDLTRVKGIGEGTVQDLDEKVTF</sequence>
<dbReference type="GO" id="GO:0006281">
    <property type="term" value="P:DNA repair"/>
    <property type="evidence" value="ECO:0007669"/>
    <property type="project" value="InterPro"/>
</dbReference>
<name>A0A4R7NRD0_9GAMM</name>
<evidence type="ECO:0000259" key="2">
    <source>
        <dbReference type="SMART" id="SM00278"/>
    </source>
</evidence>
<evidence type="ECO:0000313" key="3">
    <source>
        <dbReference type="EMBL" id="TDU22970.1"/>
    </source>
</evidence>
<feature type="chain" id="PRO_5020842090" evidence="1">
    <location>
        <begin position="23"/>
        <end position="90"/>
    </location>
</feature>
<feature type="domain" description="Helix-hairpin-helix DNA-binding motif class 1" evidence="2">
    <location>
        <begin position="38"/>
        <end position="57"/>
    </location>
</feature>
<dbReference type="InterPro" id="IPR010994">
    <property type="entry name" value="RuvA_2-like"/>
</dbReference>
<proteinExistence type="predicted"/>
<dbReference type="SUPFAM" id="SSF47781">
    <property type="entry name" value="RuvA domain 2-like"/>
    <property type="match status" value="1"/>
</dbReference>
<gene>
    <name evidence="3" type="ORF">C8E00_103342</name>
</gene>
<comment type="caution">
    <text evidence="3">The sequence shown here is derived from an EMBL/GenBank/DDBJ whole genome shotgun (WGS) entry which is preliminary data.</text>
</comment>
<accession>A0A4R7NRD0</accession>
<dbReference type="NCBIfam" id="TIGR00426">
    <property type="entry name" value="competence protein ComEA helix-hairpin-helix repeat region"/>
    <property type="match status" value="1"/>
</dbReference>
<dbReference type="PANTHER" id="PTHR21180:SF32">
    <property type="entry name" value="ENDONUCLEASE_EXONUCLEASE_PHOSPHATASE FAMILY DOMAIN-CONTAINING PROTEIN 1"/>
    <property type="match status" value="1"/>
</dbReference>
<dbReference type="PANTHER" id="PTHR21180">
    <property type="entry name" value="ENDONUCLEASE/EXONUCLEASE/PHOSPHATASE FAMILY DOMAIN-CONTAINING PROTEIN 1"/>
    <property type="match status" value="1"/>
</dbReference>
<feature type="signal peptide" evidence="1">
    <location>
        <begin position="1"/>
        <end position="22"/>
    </location>
</feature>
<dbReference type="OrthoDB" id="7510573at2"/>
<evidence type="ECO:0000313" key="4">
    <source>
        <dbReference type="Proteomes" id="UP000295380"/>
    </source>
</evidence>
<dbReference type="GO" id="GO:0003677">
    <property type="term" value="F:DNA binding"/>
    <property type="evidence" value="ECO:0007669"/>
    <property type="project" value="InterPro"/>
</dbReference>
<dbReference type="Gene3D" id="1.10.150.320">
    <property type="entry name" value="Photosystem II 12 kDa extrinsic protein"/>
    <property type="match status" value="1"/>
</dbReference>
<protein>
    <submittedName>
        <fullName evidence="3">Competence protein ComEA</fullName>
    </submittedName>
</protein>
<dbReference type="InterPro" id="IPR003583">
    <property type="entry name" value="Hlx-hairpin-Hlx_DNA-bd_motif"/>
</dbReference>
<dbReference type="Pfam" id="PF12836">
    <property type="entry name" value="HHH_3"/>
    <property type="match status" value="1"/>
</dbReference>
<dbReference type="EMBL" id="SOBR01000003">
    <property type="protein sequence ID" value="TDU22970.1"/>
    <property type="molecule type" value="Genomic_DNA"/>
</dbReference>
<dbReference type="InterPro" id="IPR004509">
    <property type="entry name" value="Competence_ComEA_HhH"/>
</dbReference>
<feature type="domain" description="Helix-hairpin-helix DNA-binding motif class 1" evidence="2">
    <location>
        <begin position="68"/>
        <end position="87"/>
    </location>
</feature>
<organism evidence="3 4">
    <name type="scientific">Chromohalobacter marismortui</name>
    <dbReference type="NCBI Taxonomy" id="42055"/>
    <lineage>
        <taxon>Bacteria</taxon>
        <taxon>Pseudomonadati</taxon>
        <taxon>Pseudomonadota</taxon>
        <taxon>Gammaproteobacteria</taxon>
        <taxon>Oceanospirillales</taxon>
        <taxon>Halomonadaceae</taxon>
        <taxon>Chromohalobacter</taxon>
    </lineage>
</organism>
<dbReference type="GO" id="GO:0015627">
    <property type="term" value="C:type II protein secretion system complex"/>
    <property type="evidence" value="ECO:0007669"/>
    <property type="project" value="TreeGrafter"/>
</dbReference>
<evidence type="ECO:0000256" key="1">
    <source>
        <dbReference type="SAM" id="SignalP"/>
    </source>
</evidence>
<dbReference type="GO" id="GO:0015628">
    <property type="term" value="P:protein secretion by the type II secretion system"/>
    <property type="evidence" value="ECO:0007669"/>
    <property type="project" value="TreeGrafter"/>
</dbReference>
<dbReference type="SMART" id="SM00278">
    <property type="entry name" value="HhH1"/>
    <property type="match status" value="2"/>
</dbReference>
<reference evidence="3 4" key="1">
    <citation type="submission" date="2019-03" db="EMBL/GenBank/DDBJ databases">
        <title>Genomic Encyclopedia of Type Strains, Phase IV (KMG-IV): sequencing the most valuable type-strain genomes for metagenomic binning, comparative biology and taxonomic classification.</title>
        <authorList>
            <person name="Goeker M."/>
        </authorList>
    </citation>
    <scope>NUCLEOTIDE SEQUENCE [LARGE SCALE GENOMIC DNA]</scope>
    <source>
        <strain evidence="3 4">DSM 6770</strain>
    </source>
</reference>
<dbReference type="AlphaFoldDB" id="A0A4R7NRD0"/>
<dbReference type="RefSeq" id="WP_133696735.1">
    <property type="nucleotide sequence ID" value="NZ_SOBR01000003.1"/>
</dbReference>
<keyword evidence="1" id="KW-0732">Signal</keyword>
<dbReference type="Proteomes" id="UP000295380">
    <property type="component" value="Unassembled WGS sequence"/>
</dbReference>
<keyword evidence="4" id="KW-1185">Reference proteome</keyword>
<dbReference type="InterPro" id="IPR051675">
    <property type="entry name" value="Endo/Exo/Phosphatase_dom_1"/>
</dbReference>